<proteinExistence type="predicted"/>
<dbReference type="AlphaFoldDB" id="A0A226D4V8"/>
<accession>A0A226D4V8</accession>
<feature type="compositionally biased region" description="Polar residues" evidence="1">
    <location>
        <begin position="155"/>
        <end position="169"/>
    </location>
</feature>
<evidence type="ECO:0000256" key="1">
    <source>
        <dbReference type="SAM" id="MobiDB-lite"/>
    </source>
</evidence>
<sequence length="365" mass="39226">MRGKRPAEKCFVTVTGFDDTMSDRTCLVPAKIVNKTEEGVVVDLEVLTKNKYQMARRQKVMPCSVSRVWHSLDPGMETSALTNRGVTLMEAGMTQALQVSPVCTFYRMDPGFKFSLTHVQRGGQTSPVMVSGPSSPETINSPMDDVGSYTEETVEVTSPMQDVGLTSSGPDAGDRSAASATIPGAPLLKVPKTAVRRRSATSGEVMFSSRSPPVHRATAPRKPTTHRSGANLGVGDRSEVSRSSDGSGPSSPPRSSTDDQPRNHFLGPELPEPSTDERADGLAGARRPDLEDVLTPDVPTHSQVRVEMSHVVTARRFREECAVQLVAMRRGLGGPPPPSIDDAISAVVTEITAQEERGKFASEEL</sequence>
<feature type="compositionally biased region" description="Low complexity" evidence="1">
    <location>
        <begin position="243"/>
        <end position="255"/>
    </location>
</feature>
<organism evidence="2 3">
    <name type="scientific">Folsomia candida</name>
    <name type="common">Springtail</name>
    <dbReference type="NCBI Taxonomy" id="158441"/>
    <lineage>
        <taxon>Eukaryota</taxon>
        <taxon>Metazoa</taxon>
        <taxon>Ecdysozoa</taxon>
        <taxon>Arthropoda</taxon>
        <taxon>Hexapoda</taxon>
        <taxon>Collembola</taxon>
        <taxon>Entomobryomorpha</taxon>
        <taxon>Isotomoidea</taxon>
        <taxon>Isotomidae</taxon>
        <taxon>Proisotominae</taxon>
        <taxon>Folsomia</taxon>
    </lineage>
</organism>
<name>A0A226D4V8_FOLCA</name>
<gene>
    <name evidence="2" type="ORF">Fcan01_25328</name>
</gene>
<protein>
    <submittedName>
        <fullName evidence="2">Uncharacterized protein</fullName>
    </submittedName>
</protein>
<evidence type="ECO:0000313" key="2">
    <source>
        <dbReference type="EMBL" id="OXA39914.1"/>
    </source>
</evidence>
<feature type="compositionally biased region" description="Basic and acidic residues" evidence="1">
    <location>
        <begin position="275"/>
        <end position="290"/>
    </location>
</feature>
<feature type="compositionally biased region" description="Polar residues" evidence="1">
    <location>
        <begin position="123"/>
        <end position="141"/>
    </location>
</feature>
<dbReference type="Proteomes" id="UP000198287">
    <property type="component" value="Unassembled WGS sequence"/>
</dbReference>
<feature type="region of interest" description="Disordered" evidence="1">
    <location>
        <begin position="123"/>
        <end position="296"/>
    </location>
</feature>
<dbReference type="EMBL" id="LNIX01000036">
    <property type="protein sequence ID" value="OXA39914.1"/>
    <property type="molecule type" value="Genomic_DNA"/>
</dbReference>
<evidence type="ECO:0000313" key="3">
    <source>
        <dbReference type="Proteomes" id="UP000198287"/>
    </source>
</evidence>
<keyword evidence="3" id="KW-1185">Reference proteome</keyword>
<comment type="caution">
    <text evidence="2">The sequence shown here is derived from an EMBL/GenBank/DDBJ whole genome shotgun (WGS) entry which is preliminary data.</text>
</comment>
<reference evidence="2 3" key="1">
    <citation type="submission" date="2015-12" db="EMBL/GenBank/DDBJ databases">
        <title>The genome of Folsomia candida.</title>
        <authorList>
            <person name="Faddeeva A."/>
            <person name="Derks M.F."/>
            <person name="Anvar Y."/>
            <person name="Smit S."/>
            <person name="Van Straalen N."/>
            <person name="Roelofs D."/>
        </authorList>
    </citation>
    <scope>NUCLEOTIDE SEQUENCE [LARGE SCALE GENOMIC DNA]</scope>
    <source>
        <strain evidence="2 3">VU population</strain>
        <tissue evidence="2">Whole body</tissue>
    </source>
</reference>